<dbReference type="InterPro" id="IPR036736">
    <property type="entry name" value="ACP-like_sf"/>
</dbReference>
<dbReference type="Pfam" id="PF00144">
    <property type="entry name" value="Beta-lactamase"/>
    <property type="match status" value="1"/>
</dbReference>
<name>A0ABW0Z9M3_9ACTN</name>
<organism evidence="4 5">
    <name type="scientific">Streptomyces gamaensis</name>
    <dbReference type="NCBI Taxonomy" id="1763542"/>
    <lineage>
        <taxon>Bacteria</taxon>
        <taxon>Bacillati</taxon>
        <taxon>Actinomycetota</taxon>
        <taxon>Actinomycetes</taxon>
        <taxon>Kitasatosporales</taxon>
        <taxon>Streptomycetaceae</taxon>
        <taxon>Streptomyces</taxon>
    </lineage>
</organism>
<sequence>MTDSASGSARAERTAGHTWSVDGLEPLAARAAAAGPDLSDYFHAAFTVLVHHYSGQDDFALARAGGTNGTPAGRPAAVRARLDRAAPFDALASALGTRYRTAVRDGLPDGPPDLGTGLRAGYVEGTAPPAGLTLVLAAEPGPRATRFTLHYDENSLTRELISRMAANLGTLLRDAAARPGTPVGELALLSGPETRYLLTEACGTVLPYARDTPLHALVEAQAARTPHAPAVEWRDNVLTYRQLDTQANQLARALTSRGIGEGSRVGLSLPRTHRSVVTLLAVHKAGCAYVPLDPAYPADRLRAIAATAGMAAVVHDGTDAPDWLDGVPAAALPWTDLWEKAATEPGTPLDLTVAPTAVTHLIHTSGSTGRPKGVVISHRGVTALLAWAEATYTPRELARVLFSTSLNFDLSVYELWAPLTRGGCVVVADNVLALTEDTRLRPTLVNTVPSALNVLLQRSALPESTRVLNVAGEPLSKELVNAAFAGTAIERLYNLYGPSEDTTYSTWKCFTGPTSTTPTIGTPLPNTVAYLLDPHGRLVPHGATGELHLGGDGLADGYTGDPERTAAAFVPAPAHLGPRAGTRLYRTGDLARWTEDGELRFLGRRDNQVKVRGFRIELGEIESVLREAAGLRDVAALAVRADGDTHLVCYVGRDGADLTAASLAGHLRDRLPHYMQPARIIVEDRLPQLPNGKVDRTALAARPVAWETGGAPDLTGDDPDEAAVARAWTELLGLTRLSRDLDFFSVGGHSLLANLLAARLSDAAGRTVRVAEIHEHRTLADQAALLRRKREQSPTARTAGGATARLRAVADTLRESARGHGVPGAGAAVFLDGTLESTYHGVADTDSGTPYGPGTRQRVTCIVKPMLAFVALRLVDRGLLGLDEPLDGLLPHAFARRDGSTVQVTLRHLLSHTSGVDDSYEVWHDTDLPDLDTYLSTLAGYGQLFAPGEVFAYSAVGTSIVAALVEKLLGVPWRRAVNELLLTPLGIKEIPETLTEQGHYGTDVSAGYLWNEQAKRYTRHDPPRQTVADDAAGPFSVCLTLDDLARIARLALDDGVAPDGQRLLSTALAEQMRTPQIPVPGHHFMHAWGLGWLMFGPSAFGFNSNGSGHHNFIQIFPEQRSFLLLLTNAYPAFGLYEDLLRALTGEGLIRTGLPFTMELDDCAGLYTSDGYRLNVLRGSDHLRYEYAERRPDGTWLHLDEGDLVLSGAGGFTSMSPKNILAGSISFIPVPGTDVPGYVRIGQRFARKSR</sequence>
<comment type="caution">
    <text evidence="4">The sequence shown here is derived from an EMBL/GenBank/DDBJ whole genome shotgun (WGS) entry which is preliminary data.</text>
</comment>
<dbReference type="NCBIfam" id="TIGR01733">
    <property type="entry name" value="AA-adenyl-dom"/>
    <property type="match status" value="1"/>
</dbReference>
<dbReference type="PANTHER" id="PTHR45527">
    <property type="entry name" value="NONRIBOSOMAL PEPTIDE SYNTHETASE"/>
    <property type="match status" value="1"/>
</dbReference>
<dbReference type="Gene3D" id="3.30.559.30">
    <property type="entry name" value="Nonribosomal peptide synthetase, condensation domain"/>
    <property type="match status" value="1"/>
</dbReference>
<dbReference type="Pfam" id="PF00501">
    <property type="entry name" value="AMP-binding"/>
    <property type="match status" value="1"/>
</dbReference>
<reference evidence="5" key="1">
    <citation type="journal article" date="2019" name="Int. J. Syst. Evol. Microbiol.">
        <title>The Global Catalogue of Microorganisms (GCM) 10K type strain sequencing project: providing services to taxonomists for standard genome sequencing and annotation.</title>
        <authorList>
            <consortium name="The Broad Institute Genomics Platform"/>
            <consortium name="The Broad Institute Genome Sequencing Center for Infectious Disease"/>
            <person name="Wu L."/>
            <person name="Ma J."/>
        </authorList>
    </citation>
    <scope>NUCLEOTIDE SEQUENCE [LARGE SCALE GENOMIC DNA]</scope>
    <source>
        <strain evidence="5">CGMCC 4.7304</strain>
    </source>
</reference>
<dbReference type="SUPFAM" id="SSF56601">
    <property type="entry name" value="beta-lactamase/transpeptidase-like"/>
    <property type="match status" value="1"/>
</dbReference>
<dbReference type="Gene3D" id="3.40.710.10">
    <property type="entry name" value="DD-peptidase/beta-lactamase superfamily"/>
    <property type="match status" value="1"/>
</dbReference>
<dbReference type="Gene3D" id="3.30.300.30">
    <property type="match status" value="1"/>
</dbReference>
<dbReference type="PROSITE" id="PS00455">
    <property type="entry name" value="AMP_BINDING"/>
    <property type="match status" value="1"/>
</dbReference>
<keyword evidence="1" id="KW-0596">Phosphopantetheine</keyword>
<dbReference type="SUPFAM" id="SSF56801">
    <property type="entry name" value="Acetyl-CoA synthetase-like"/>
    <property type="match status" value="1"/>
</dbReference>
<dbReference type="InterPro" id="IPR010071">
    <property type="entry name" value="AA_adenyl_dom"/>
</dbReference>
<dbReference type="Gene3D" id="3.40.50.12780">
    <property type="entry name" value="N-terminal domain of ligase-like"/>
    <property type="match status" value="1"/>
</dbReference>
<dbReference type="PROSITE" id="PS50075">
    <property type="entry name" value="CARRIER"/>
    <property type="match status" value="1"/>
</dbReference>
<dbReference type="Proteomes" id="UP001596083">
    <property type="component" value="Unassembled WGS sequence"/>
</dbReference>
<keyword evidence="5" id="KW-1185">Reference proteome</keyword>
<protein>
    <submittedName>
        <fullName evidence="4">Amino acid adenylation domain-containing protein</fullName>
    </submittedName>
</protein>
<dbReference type="PROSITE" id="PS00012">
    <property type="entry name" value="PHOSPHOPANTETHEINE"/>
    <property type="match status" value="1"/>
</dbReference>
<dbReference type="InterPro" id="IPR025110">
    <property type="entry name" value="AMP-bd_C"/>
</dbReference>
<evidence type="ECO:0000313" key="4">
    <source>
        <dbReference type="EMBL" id="MFC5724219.1"/>
    </source>
</evidence>
<dbReference type="SUPFAM" id="SSF47336">
    <property type="entry name" value="ACP-like"/>
    <property type="match status" value="1"/>
</dbReference>
<evidence type="ECO:0000256" key="2">
    <source>
        <dbReference type="ARBA" id="ARBA00022553"/>
    </source>
</evidence>
<evidence type="ECO:0000259" key="3">
    <source>
        <dbReference type="PROSITE" id="PS50075"/>
    </source>
</evidence>
<dbReference type="InterPro" id="IPR009081">
    <property type="entry name" value="PP-bd_ACP"/>
</dbReference>
<dbReference type="Pfam" id="PF13193">
    <property type="entry name" value="AMP-binding_C"/>
    <property type="match status" value="1"/>
</dbReference>
<dbReference type="InterPro" id="IPR000873">
    <property type="entry name" value="AMP-dep_synth/lig_dom"/>
</dbReference>
<dbReference type="InterPro" id="IPR020845">
    <property type="entry name" value="AMP-binding_CS"/>
</dbReference>
<dbReference type="PANTHER" id="PTHR45527:SF1">
    <property type="entry name" value="FATTY ACID SYNTHASE"/>
    <property type="match status" value="1"/>
</dbReference>
<keyword evidence="2" id="KW-0597">Phosphoprotein</keyword>
<evidence type="ECO:0000313" key="5">
    <source>
        <dbReference type="Proteomes" id="UP001596083"/>
    </source>
</evidence>
<dbReference type="RefSeq" id="WP_390320676.1">
    <property type="nucleotide sequence ID" value="NZ_JBHSPB010000025.1"/>
</dbReference>
<dbReference type="InterPro" id="IPR045851">
    <property type="entry name" value="AMP-bd_C_sf"/>
</dbReference>
<dbReference type="Pfam" id="PF00550">
    <property type="entry name" value="PP-binding"/>
    <property type="match status" value="1"/>
</dbReference>
<dbReference type="InterPro" id="IPR042099">
    <property type="entry name" value="ANL_N_sf"/>
</dbReference>
<dbReference type="InterPro" id="IPR001466">
    <property type="entry name" value="Beta-lactam-related"/>
</dbReference>
<gene>
    <name evidence="4" type="ORF">ACFP1Z_29085</name>
</gene>
<dbReference type="EMBL" id="JBHSPB010000025">
    <property type="protein sequence ID" value="MFC5724219.1"/>
    <property type="molecule type" value="Genomic_DNA"/>
</dbReference>
<feature type="domain" description="Carrier" evidence="3">
    <location>
        <begin position="715"/>
        <end position="790"/>
    </location>
</feature>
<dbReference type="Gene3D" id="1.10.1200.10">
    <property type="entry name" value="ACP-like"/>
    <property type="match status" value="1"/>
</dbReference>
<dbReference type="InterPro" id="IPR006162">
    <property type="entry name" value="Ppantetheine_attach_site"/>
</dbReference>
<dbReference type="InterPro" id="IPR012338">
    <property type="entry name" value="Beta-lactam/transpept-like"/>
</dbReference>
<accession>A0ABW0Z9M3</accession>
<evidence type="ECO:0000256" key="1">
    <source>
        <dbReference type="ARBA" id="ARBA00022450"/>
    </source>
</evidence>
<proteinExistence type="predicted"/>
<dbReference type="SUPFAM" id="SSF52777">
    <property type="entry name" value="CoA-dependent acyltransferases"/>
    <property type="match status" value="1"/>
</dbReference>